<dbReference type="GO" id="GO:0006284">
    <property type="term" value="P:base-excision repair"/>
    <property type="evidence" value="ECO:0007669"/>
    <property type="project" value="InterPro"/>
</dbReference>
<dbReference type="OrthoDB" id="5607at2759"/>
<keyword evidence="2" id="KW-0812">Transmembrane</keyword>
<feature type="compositionally biased region" description="Basic and acidic residues" evidence="1">
    <location>
        <begin position="9"/>
        <end position="20"/>
    </location>
</feature>
<evidence type="ECO:0000256" key="1">
    <source>
        <dbReference type="SAM" id="MobiDB-lite"/>
    </source>
</evidence>
<proteinExistence type="predicted"/>
<feature type="transmembrane region" description="Helical" evidence="2">
    <location>
        <begin position="160"/>
        <end position="176"/>
    </location>
</feature>
<feature type="domain" description="HhH-GPD" evidence="3">
    <location>
        <begin position="152"/>
        <end position="304"/>
    </location>
</feature>
<dbReference type="InterPro" id="IPR023170">
    <property type="entry name" value="HhH_base_excis_C"/>
</dbReference>
<dbReference type="GO" id="GO:0016787">
    <property type="term" value="F:hydrolase activity"/>
    <property type="evidence" value="ECO:0007669"/>
    <property type="project" value="UniProtKB-ARBA"/>
</dbReference>
<name>A0A6A1ULK1_9ROSI</name>
<keyword evidence="2" id="KW-1133">Transmembrane helix</keyword>
<dbReference type="PANTHER" id="PTHR47203">
    <property type="match status" value="1"/>
</dbReference>
<dbReference type="SUPFAM" id="SSF48150">
    <property type="entry name" value="DNA-glycosylase"/>
    <property type="match status" value="1"/>
</dbReference>
<dbReference type="PANTHER" id="PTHR47203:SF1">
    <property type="entry name" value="HYPOTHETICAL BASE EXCISION DNA REPAIR PROTEIN (EUROFUNG)"/>
    <property type="match status" value="1"/>
</dbReference>
<feature type="compositionally biased region" description="Polar residues" evidence="1">
    <location>
        <begin position="31"/>
        <end position="43"/>
    </location>
</feature>
<dbReference type="EMBL" id="RXIC02000254">
    <property type="protein sequence ID" value="KAB1200020.1"/>
    <property type="molecule type" value="Genomic_DNA"/>
</dbReference>
<evidence type="ECO:0000313" key="5">
    <source>
        <dbReference type="Proteomes" id="UP000516437"/>
    </source>
</evidence>
<dbReference type="AlphaFoldDB" id="A0A6A1ULK1"/>
<dbReference type="SMART" id="SM00478">
    <property type="entry name" value="ENDO3c"/>
    <property type="match status" value="1"/>
</dbReference>
<reference evidence="4 5" key="1">
    <citation type="journal article" date="2019" name="Plant Biotechnol. J.">
        <title>The red bayberry genome and genetic basis of sex determination.</title>
        <authorList>
            <person name="Jia H.M."/>
            <person name="Jia H.J."/>
            <person name="Cai Q.L."/>
            <person name="Wang Y."/>
            <person name="Zhao H.B."/>
            <person name="Yang W.F."/>
            <person name="Wang G.Y."/>
            <person name="Li Y.H."/>
            <person name="Zhan D.L."/>
            <person name="Shen Y.T."/>
            <person name="Niu Q.F."/>
            <person name="Chang L."/>
            <person name="Qiu J."/>
            <person name="Zhao L."/>
            <person name="Xie H.B."/>
            <person name="Fu W.Y."/>
            <person name="Jin J."/>
            <person name="Li X.W."/>
            <person name="Jiao Y."/>
            <person name="Zhou C.C."/>
            <person name="Tu T."/>
            <person name="Chai C.Y."/>
            <person name="Gao J.L."/>
            <person name="Fan L.J."/>
            <person name="van de Weg E."/>
            <person name="Wang J.Y."/>
            <person name="Gao Z.S."/>
        </authorList>
    </citation>
    <scope>NUCLEOTIDE SEQUENCE [LARGE SCALE GENOMIC DNA]</scope>
    <source>
        <tissue evidence="4">Leaves</tissue>
    </source>
</reference>
<accession>A0A6A1ULK1</accession>
<feature type="transmembrane region" description="Helical" evidence="2">
    <location>
        <begin position="132"/>
        <end position="148"/>
    </location>
</feature>
<keyword evidence="2" id="KW-0472">Membrane</keyword>
<dbReference type="Proteomes" id="UP000516437">
    <property type="component" value="Unassembled WGS sequence"/>
</dbReference>
<protein>
    <submittedName>
        <fullName evidence="4">DEMETER-like protein 2</fullName>
    </submittedName>
</protein>
<dbReference type="InterPro" id="IPR003265">
    <property type="entry name" value="HhH-GPD_domain"/>
</dbReference>
<dbReference type="Gene3D" id="1.10.340.30">
    <property type="entry name" value="Hypothetical protein, domain 2"/>
    <property type="match status" value="2"/>
</dbReference>
<sequence>MHNPRKRKQQELQHLPESRTKPTRATICLDQPTNDPYTTHPQPTQEECRAVRDDLLALHGFPQEFVKYRRKRANFPGDEAHGLLKSEPLDGEREESVLDGLVKTVLSQNTTEVNSQRAFESLKSAFPTWEDVRMCALFFCLGFSNWFWPGGNGVNELATFWGICVFWPCIVAVLAVESQRIENAIRCGGLAPTKTSCIKNILSCLLEKKGILCLEYSRDLSVDEIKAELSQFKGIGPKTVACVLMFHLQQDDFPVDMHVFEIAKDICWVPALADRNKTYLHLNKRIPDELKFDLNCLLYTHGKLCRRCAKNVGIGASEALIRTKG</sequence>
<keyword evidence="5" id="KW-1185">Reference proteome</keyword>
<dbReference type="InterPro" id="IPR011257">
    <property type="entry name" value="DNA_glycosylase"/>
</dbReference>
<organism evidence="4 5">
    <name type="scientific">Morella rubra</name>
    <name type="common">Chinese bayberry</name>
    <dbReference type="NCBI Taxonomy" id="262757"/>
    <lineage>
        <taxon>Eukaryota</taxon>
        <taxon>Viridiplantae</taxon>
        <taxon>Streptophyta</taxon>
        <taxon>Embryophyta</taxon>
        <taxon>Tracheophyta</taxon>
        <taxon>Spermatophyta</taxon>
        <taxon>Magnoliopsida</taxon>
        <taxon>eudicotyledons</taxon>
        <taxon>Gunneridae</taxon>
        <taxon>Pentapetalae</taxon>
        <taxon>rosids</taxon>
        <taxon>fabids</taxon>
        <taxon>Fagales</taxon>
        <taxon>Myricaceae</taxon>
        <taxon>Morella</taxon>
    </lineage>
</organism>
<evidence type="ECO:0000256" key="2">
    <source>
        <dbReference type="SAM" id="Phobius"/>
    </source>
</evidence>
<dbReference type="GO" id="GO:0140097">
    <property type="term" value="F:catalytic activity, acting on DNA"/>
    <property type="evidence" value="ECO:0007669"/>
    <property type="project" value="UniProtKB-ARBA"/>
</dbReference>
<gene>
    <name evidence="4" type="ORF">CJ030_MR0G008637</name>
</gene>
<evidence type="ECO:0000313" key="4">
    <source>
        <dbReference type="EMBL" id="KAB1200020.1"/>
    </source>
</evidence>
<dbReference type="Gene3D" id="1.10.1670.10">
    <property type="entry name" value="Helix-hairpin-Helix base-excision DNA repair enzymes (C-terminal)"/>
    <property type="match status" value="1"/>
</dbReference>
<dbReference type="CDD" id="cd00056">
    <property type="entry name" value="ENDO3c"/>
    <property type="match status" value="1"/>
</dbReference>
<comment type="caution">
    <text evidence="4">The sequence shown here is derived from an EMBL/GenBank/DDBJ whole genome shotgun (WGS) entry which is preliminary data.</text>
</comment>
<feature type="region of interest" description="Disordered" evidence="1">
    <location>
        <begin position="1"/>
        <end position="43"/>
    </location>
</feature>
<evidence type="ECO:0000259" key="3">
    <source>
        <dbReference type="SMART" id="SM00478"/>
    </source>
</evidence>